<gene>
    <name evidence="3" type="ORF">TKK_005212</name>
</gene>
<comment type="caution">
    <text evidence="3">The sequence shown here is derived from an EMBL/GenBank/DDBJ whole genome shotgun (WGS) entry which is preliminary data.</text>
</comment>
<proteinExistence type="inferred from homology"/>
<evidence type="ECO:0000313" key="3">
    <source>
        <dbReference type="EMBL" id="KAL3401865.1"/>
    </source>
</evidence>
<organism evidence="3 4">
    <name type="scientific">Trichogramma kaykai</name>
    <dbReference type="NCBI Taxonomy" id="54128"/>
    <lineage>
        <taxon>Eukaryota</taxon>
        <taxon>Metazoa</taxon>
        <taxon>Ecdysozoa</taxon>
        <taxon>Arthropoda</taxon>
        <taxon>Hexapoda</taxon>
        <taxon>Insecta</taxon>
        <taxon>Pterygota</taxon>
        <taxon>Neoptera</taxon>
        <taxon>Endopterygota</taxon>
        <taxon>Hymenoptera</taxon>
        <taxon>Apocrita</taxon>
        <taxon>Proctotrupomorpha</taxon>
        <taxon>Chalcidoidea</taxon>
        <taxon>Trichogrammatidae</taxon>
        <taxon>Trichogramma</taxon>
    </lineage>
</organism>
<evidence type="ECO:0000313" key="4">
    <source>
        <dbReference type="Proteomes" id="UP001627154"/>
    </source>
</evidence>
<keyword evidence="4" id="KW-1185">Reference proteome</keyword>
<dbReference type="SMART" id="SM00651">
    <property type="entry name" value="Sm"/>
    <property type="match status" value="1"/>
</dbReference>
<protein>
    <recommendedName>
        <fullName evidence="2">Sm domain-containing protein</fullName>
    </recommendedName>
</protein>
<dbReference type="InterPro" id="IPR034110">
    <property type="entry name" value="LSMD1_Sm"/>
</dbReference>
<comment type="similarity">
    <text evidence="1">Belongs to the snRNP Sm proteins family.</text>
</comment>
<dbReference type="Proteomes" id="UP001627154">
    <property type="component" value="Unassembled WGS sequence"/>
</dbReference>
<dbReference type="Gene3D" id="2.30.30.100">
    <property type="match status" value="1"/>
</dbReference>
<sequence>MDPSEKDQRTDHHIITNDEKINENGEVNEAINLKDSPGRQKLRSWLNRRLWIKMTDGRILIGSFLCTDRDANIILGLCAEYLSDNLDLEARTLGLVMVPGRHIVSIHLDV</sequence>
<dbReference type="InterPro" id="IPR010920">
    <property type="entry name" value="LSM_dom_sf"/>
</dbReference>
<dbReference type="PANTHER" id="PTHR10701:SF5">
    <property type="entry name" value="N-ALPHA-ACETYLTRANSFERASE 38, NATC AUXILIARY SUBUNIT"/>
    <property type="match status" value="1"/>
</dbReference>
<evidence type="ECO:0000259" key="2">
    <source>
        <dbReference type="PROSITE" id="PS52002"/>
    </source>
</evidence>
<dbReference type="PROSITE" id="PS52002">
    <property type="entry name" value="SM"/>
    <property type="match status" value="1"/>
</dbReference>
<dbReference type="InterPro" id="IPR047575">
    <property type="entry name" value="Sm"/>
</dbReference>
<dbReference type="AlphaFoldDB" id="A0ABD2X9P2"/>
<dbReference type="Pfam" id="PF01423">
    <property type="entry name" value="LSM"/>
    <property type="match status" value="1"/>
</dbReference>
<dbReference type="CDD" id="cd06168">
    <property type="entry name" value="LSMD1"/>
    <property type="match status" value="1"/>
</dbReference>
<dbReference type="InterPro" id="IPR001163">
    <property type="entry name" value="Sm_dom_euk/arc"/>
</dbReference>
<name>A0ABD2X9P2_9HYME</name>
<dbReference type="PANTHER" id="PTHR10701">
    <property type="entry name" value="SMALL NUCLEAR RIBONUCLEOPROTEIN-ASSOCIATED PROTEIN B AND N"/>
    <property type="match status" value="1"/>
</dbReference>
<dbReference type="EMBL" id="JBJJXI010000043">
    <property type="protein sequence ID" value="KAL3401865.1"/>
    <property type="molecule type" value="Genomic_DNA"/>
</dbReference>
<reference evidence="3 4" key="1">
    <citation type="journal article" date="2024" name="bioRxiv">
        <title>A reference genome for Trichogramma kaykai: A tiny desert-dwelling parasitoid wasp with competing sex-ratio distorters.</title>
        <authorList>
            <person name="Culotta J."/>
            <person name="Lindsey A.R."/>
        </authorList>
    </citation>
    <scope>NUCLEOTIDE SEQUENCE [LARGE SCALE GENOMIC DNA]</scope>
    <source>
        <strain evidence="3 4">KSX58</strain>
    </source>
</reference>
<evidence type="ECO:0000256" key="1">
    <source>
        <dbReference type="ARBA" id="ARBA00006850"/>
    </source>
</evidence>
<accession>A0ABD2X9P2</accession>
<dbReference type="InterPro" id="IPR050914">
    <property type="entry name" value="snRNP_SmB/NAA38-like"/>
</dbReference>
<dbReference type="SUPFAM" id="SSF50182">
    <property type="entry name" value="Sm-like ribonucleoproteins"/>
    <property type="match status" value="1"/>
</dbReference>
<feature type="domain" description="Sm" evidence="2">
    <location>
        <begin position="37"/>
        <end position="110"/>
    </location>
</feature>